<keyword evidence="3" id="KW-1185">Reference proteome</keyword>
<evidence type="ECO:0000259" key="1">
    <source>
        <dbReference type="Pfam" id="PF07238"/>
    </source>
</evidence>
<gene>
    <name evidence="2" type="ORF">JY572_05595</name>
</gene>
<evidence type="ECO:0000313" key="2">
    <source>
        <dbReference type="EMBL" id="QSQ15545.1"/>
    </source>
</evidence>
<protein>
    <submittedName>
        <fullName evidence="2">TIGR02266 family protein</fullName>
    </submittedName>
</protein>
<dbReference type="SUPFAM" id="SSF141371">
    <property type="entry name" value="PilZ domain-like"/>
    <property type="match status" value="1"/>
</dbReference>
<organism evidence="2 3">
    <name type="scientific">Myxococcus landrumensis</name>
    <dbReference type="NCBI Taxonomy" id="2813577"/>
    <lineage>
        <taxon>Bacteria</taxon>
        <taxon>Pseudomonadati</taxon>
        <taxon>Myxococcota</taxon>
        <taxon>Myxococcia</taxon>
        <taxon>Myxococcales</taxon>
        <taxon>Cystobacterineae</taxon>
        <taxon>Myxococcaceae</taxon>
        <taxon>Myxococcus</taxon>
    </lineage>
</organism>
<sequence>MSDNRKSARVPTLLRCWCEADNVTLYARIANLSEGGLFLRTSTPLARGARAVLRLTPGDHPEVQAEATVVWLRDAEDKSYPPGMGLQFEELDAETLGRLRRIISHQQKNPVKAVWAG</sequence>
<dbReference type="InterPro" id="IPR009875">
    <property type="entry name" value="PilZ_domain"/>
</dbReference>
<feature type="domain" description="PilZ" evidence="1">
    <location>
        <begin position="4"/>
        <end position="103"/>
    </location>
</feature>
<name>A0ABX7N9V2_9BACT</name>
<evidence type="ECO:0000313" key="3">
    <source>
        <dbReference type="Proteomes" id="UP000663090"/>
    </source>
</evidence>
<dbReference type="EMBL" id="CP071091">
    <property type="protein sequence ID" value="QSQ15545.1"/>
    <property type="molecule type" value="Genomic_DNA"/>
</dbReference>
<dbReference type="Pfam" id="PF07238">
    <property type="entry name" value="PilZ"/>
    <property type="match status" value="1"/>
</dbReference>
<dbReference type="Proteomes" id="UP000663090">
    <property type="component" value="Chromosome"/>
</dbReference>
<accession>A0ABX7N9V2</accession>
<dbReference type="InterPro" id="IPR011752">
    <property type="entry name" value="PilV_Myxo-type"/>
</dbReference>
<dbReference type="RefSeq" id="WP_206717246.1">
    <property type="nucleotide sequence ID" value="NZ_CP071091.1"/>
</dbReference>
<dbReference type="NCBIfam" id="TIGR02266">
    <property type="entry name" value="gmx_TIGR02266"/>
    <property type="match status" value="1"/>
</dbReference>
<proteinExistence type="predicted"/>
<reference evidence="2 3" key="1">
    <citation type="submission" date="2021-02" db="EMBL/GenBank/DDBJ databases">
        <title>De Novo genome assembly of isolated myxobacteria.</title>
        <authorList>
            <person name="Stevens D.C."/>
        </authorList>
    </citation>
    <scope>NUCLEOTIDE SEQUENCE [LARGE SCALE GENOMIC DNA]</scope>
    <source>
        <strain evidence="2 3">SCHIC003</strain>
    </source>
</reference>
<dbReference type="Gene3D" id="2.40.10.220">
    <property type="entry name" value="predicted glycosyltransferase like domains"/>
    <property type="match status" value="1"/>
</dbReference>